<evidence type="ECO:0000256" key="3">
    <source>
        <dbReference type="ARBA" id="ARBA00004065"/>
    </source>
</evidence>
<dbReference type="InterPro" id="IPR004641">
    <property type="entry name" value="RNase_HIII"/>
</dbReference>
<evidence type="ECO:0000256" key="9">
    <source>
        <dbReference type="ARBA" id="ARBA00022722"/>
    </source>
</evidence>
<dbReference type="PIRSF" id="PIRSF037748">
    <property type="entry name" value="RnhC"/>
    <property type="match status" value="1"/>
</dbReference>
<evidence type="ECO:0000259" key="16">
    <source>
        <dbReference type="PROSITE" id="PS51975"/>
    </source>
</evidence>
<dbReference type="AlphaFoldDB" id="F8LCH3"/>
<accession>F8LCH3</accession>
<dbReference type="GO" id="GO:0032299">
    <property type="term" value="C:ribonuclease H2 complex"/>
    <property type="evidence" value="ECO:0007669"/>
    <property type="project" value="TreeGrafter"/>
</dbReference>
<dbReference type="HAMAP" id="MF_00053">
    <property type="entry name" value="RNase_HIII"/>
    <property type="match status" value="1"/>
</dbReference>
<evidence type="ECO:0000256" key="2">
    <source>
        <dbReference type="ARBA" id="ARBA00001946"/>
    </source>
</evidence>
<proteinExistence type="inferred from homology"/>
<organism evidence="17">
    <name type="scientific">Waddlia chondrophila 2032/99</name>
    <dbReference type="NCBI Taxonomy" id="765953"/>
    <lineage>
        <taxon>Bacteria</taxon>
        <taxon>Pseudomonadati</taxon>
        <taxon>Chlamydiota</taxon>
        <taxon>Chlamydiia</taxon>
        <taxon>Parachlamydiales</taxon>
        <taxon>Waddliaceae</taxon>
        <taxon>Waddlia</taxon>
    </lineage>
</organism>
<keyword evidence="13 14" id="KW-0460">Magnesium</keyword>
<evidence type="ECO:0000256" key="4">
    <source>
        <dbReference type="ARBA" id="ARBA00004496"/>
    </source>
</evidence>
<dbReference type="InterPro" id="IPR024567">
    <property type="entry name" value="RNase_HII/HIII_dom"/>
</dbReference>
<evidence type="ECO:0000256" key="1">
    <source>
        <dbReference type="ARBA" id="ARBA00000077"/>
    </source>
</evidence>
<protein>
    <recommendedName>
        <fullName evidence="7 14">Ribonuclease HIII</fullName>
        <shortName evidence="14">RNase HIII</shortName>
        <ecNumber evidence="6 14">3.1.26.4</ecNumber>
    </recommendedName>
</protein>
<dbReference type="PANTHER" id="PTHR10954">
    <property type="entry name" value="RIBONUCLEASE H2 SUBUNIT A"/>
    <property type="match status" value="1"/>
</dbReference>
<keyword evidence="11 14" id="KW-0255">Endonuclease</keyword>
<evidence type="ECO:0000256" key="12">
    <source>
        <dbReference type="ARBA" id="ARBA00022801"/>
    </source>
</evidence>
<dbReference type="InterPro" id="IPR001352">
    <property type="entry name" value="RNase_HII/HIII"/>
</dbReference>
<dbReference type="SUPFAM" id="SSF53098">
    <property type="entry name" value="Ribonuclease H-like"/>
    <property type="match status" value="1"/>
</dbReference>
<dbReference type="GO" id="GO:0043137">
    <property type="term" value="P:DNA replication, removal of RNA primer"/>
    <property type="evidence" value="ECO:0007669"/>
    <property type="project" value="TreeGrafter"/>
</dbReference>
<dbReference type="PROSITE" id="PS51975">
    <property type="entry name" value="RNASE_H_2"/>
    <property type="match status" value="1"/>
</dbReference>
<evidence type="ECO:0000256" key="7">
    <source>
        <dbReference type="ARBA" id="ARBA00021407"/>
    </source>
</evidence>
<keyword evidence="12 14" id="KW-0378">Hydrolase</keyword>
<evidence type="ECO:0000256" key="10">
    <source>
        <dbReference type="ARBA" id="ARBA00022723"/>
    </source>
</evidence>
<comment type="similarity">
    <text evidence="5 14">Belongs to the RNase HII family. RnhC subfamily.</text>
</comment>
<dbReference type="GO" id="GO:0006298">
    <property type="term" value="P:mismatch repair"/>
    <property type="evidence" value="ECO:0007669"/>
    <property type="project" value="TreeGrafter"/>
</dbReference>
<evidence type="ECO:0000256" key="5">
    <source>
        <dbReference type="ARBA" id="ARBA00008378"/>
    </source>
</evidence>
<comment type="function">
    <text evidence="3 14">Endonuclease that specifically degrades the RNA of RNA-DNA hybrids.</text>
</comment>
<evidence type="ECO:0000256" key="11">
    <source>
        <dbReference type="ARBA" id="ARBA00022759"/>
    </source>
</evidence>
<keyword evidence="10 14" id="KW-0479">Metal-binding</keyword>
<comment type="subcellular location">
    <subcellularLocation>
        <location evidence="4 14">Cytoplasm</location>
    </subcellularLocation>
</comment>
<dbReference type="CDD" id="cd06590">
    <property type="entry name" value="RNase_HII_bacteria_HIII_like"/>
    <property type="match status" value="1"/>
</dbReference>
<feature type="binding site" evidence="14 15">
    <location>
        <position position="92"/>
    </location>
    <ligand>
        <name>a divalent metal cation</name>
        <dbReference type="ChEBI" id="CHEBI:60240"/>
    </ligand>
</feature>
<feature type="domain" description="RNase H type-2" evidence="16">
    <location>
        <begin position="85"/>
        <end position="295"/>
    </location>
</feature>
<dbReference type="PANTHER" id="PTHR10954:SF23">
    <property type="entry name" value="RIBONUCLEASE"/>
    <property type="match status" value="1"/>
</dbReference>
<evidence type="ECO:0000256" key="8">
    <source>
        <dbReference type="ARBA" id="ARBA00022490"/>
    </source>
</evidence>
<sequence length="295" mass="33048">MFVTKLNLELASKLLNDLKSQGFEISKPQYTIFSAKKKGLNCTLYESGKLMVQGKETPQFMEFYLEPEILGTFDYSYADLQLDTSGRIGIDEAGKGDFFGPLCIAGVYAEGDAISELKSAGVRDSKNMTEKNIFKLAKEIRKRCEVTVVRMNPLKYNELYGKFKNLNHLLAWGHATAIENLVSKTGCKNVIIDQFAAEQVVIGALKKKKLEVNLTQRHRGEEDLVVAAASILAREAFVTELDKLSKQWEMTLPKGASRQVVKAGVDFLRRFGKEKLSGVAKSHFKTYQDVIEESI</sequence>
<dbReference type="InterPro" id="IPR012337">
    <property type="entry name" value="RNaseH-like_sf"/>
</dbReference>
<dbReference type="Gene3D" id="3.30.310.10">
    <property type="entry name" value="TATA-Binding Protein"/>
    <property type="match status" value="1"/>
</dbReference>
<dbReference type="CDD" id="cd14796">
    <property type="entry name" value="RNAse_HIII_N"/>
    <property type="match status" value="1"/>
</dbReference>
<feature type="binding site" evidence="14 15">
    <location>
        <position position="91"/>
    </location>
    <ligand>
        <name>a divalent metal cation</name>
        <dbReference type="ChEBI" id="CHEBI:60240"/>
    </ligand>
</feature>
<keyword evidence="9 14" id="KW-0540">Nuclease</keyword>
<keyword evidence="8 14" id="KW-0963">Cytoplasm</keyword>
<evidence type="ECO:0000313" key="17">
    <source>
        <dbReference type="EMBL" id="CCB91187.1"/>
    </source>
</evidence>
<comment type="catalytic activity">
    <reaction evidence="1 14 15">
        <text>Endonucleolytic cleavage to 5'-phosphomonoester.</text>
        <dbReference type="EC" id="3.1.26.4"/>
    </reaction>
</comment>
<dbReference type="GO" id="GO:0003723">
    <property type="term" value="F:RNA binding"/>
    <property type="evidence" value="ECO:0007669"/>
    <property type="project" value="UniProtKB-UniRule"/>
</dbReference>
<comment type="cofactor">
    <cofactor evidence="2">
        <name>Mg(2+)</name>
        <dbReference type="ChEBI" id="CHEBI:18420"/>
    </cofactor>
</comment>
<gene>
    <name evidence="14 17" type="primary">rnhC</name>
    <name evidence="17" type="ORF">WCH_BT11100</name>
</gene>
<reference evidence="17" key="1">
    <citation type="submission" date="2011-05" db="EMBL/GenBank/DDBJ databases">
        <title>Unity in variety -- the pan-genome of the Chlamydiae.</title>
        <authorList>
            <person name="Collingro A."/>
            <person name="Tischler P."/>
            <person name="Weinmaier T."/>
            <person name="Penz T."/>
            <person name="Heinz E."/>
            <person name="Brunham R.C."/>
            <person name="Read T.D."/>
            <person name="Bavoil P.M."/>
            <person name="Sachse K."/>
            <person name="Kahane S."/>
            <person name="Friedman M.G."/>
            <person name="Rattei T."/>
            <person name="Myers G.S.A."/>
            <person name="Horn M."/>
        </authorList>
    </citation>
    <scope>NUCLEOTIDE SEQUENCE</scope>
    <source>
        <strain evidence="17">2032/99</strain>
    </source>
</reference>
<dbReference type="Gene3D" id="3.30.420.10">
    <property type="entry name" value="Ribonuclease H-like superfamily/Ribonuclease H"/>
    <property type="match status" value="1"/>
</dbReference>
<feature type="binding site" evidence="14 15">
    <location>
        <position position="193"/>
    </location>
    <ligand>
        <name>a divalent metal cation</name>
        <dbReference type="ChEBI" id="CHEBI:60240"/>
    </ligand>
</feature>
<evidence type="ECO:0000256" key="6">
    <source>
        <dbReference type="ARBA" id="ARBA00012180"/>
    </source>
</evidence>
<dbReference type="InterPro" id="IPR012295">
    <property type="entry name" value="TBP_dom_sf"/>
</dbReference>
<dbReference type="Pfam" id="PF01351">
    <property type="entry name" value="RNase_HII"/>
    <property type="match status" value="1"/>
</dbReference>
<dbReference type="GO" id="GO:0004523">
    <property type="term" value="F:RNA-DNA hybrid ribonuclease activity"/>
    <property type="evidence" value="ECO:0007669"/>
    <property type="project" value="UniProtKB-UniRule"/>
</dbReference>
<dbReference type="Pfam" id="PF11858">
    <property type="entry name" value="DUF3378"/>
    <property type="match status" value="1"/>
</dbReference>
<evidence type="ECO:0000256" key="14">
    <source>
        <dbReference type="HAMAP-Rule" id="MF_00053"/>
    </source>
</evidence>
<evidence type="ECO:0000256" key="15">
    <source>
        <dbReference type="PROSITE-ProRule" id="PRU01319"/>
    </source>
</evidence>
<dbReference type="InterPro" id="IPR024568">
    <property type="entry name" value="RNase_HIII_N"/>
</dbReference>
<comment type="cofactor">
    <cofactor evidence="14 15">
        <name>Mn(2+)</name>
        <dbReference type="ChEBI" id="CHEBI:29035"/>
    </cofactor>
    <cofactor evidence="14 15">
        <name>Mg(2+)</name>
        <dbReference type="ChEBI" id="CHEBI:18420"/>
    </cofactor>
    <text evidence="14 15">Manganese or magnesium. Binds 1 divalent metal ion per monomer in the absence of substrate. May bind a second metal ion after substrate binding.</text>
</comment>
<dbReference type="GO" id="GO:0005737">
    <property type="term" value="C:cytoplasm"/>
    <property type="evidence" value="ECO:0007669"/>
    <property type="project" value="UniProtKB-SubCell"/>
</dbReference>
<name>F8LCH3_9BACT</name>
<dbReference type="NCBIfam" id="TIGR00716">
    <property type="entry name" value="rnhC"/>
    <property type="match status" value="1"/>
</dbReference>
<dbReference type="EMBL" id="FR872651">
    <property type="protein sequence ID" value="CCB91187.1"/>
    <property type="molecule type" value="Genomic_DNA"/>
</dbReference>
<dbReference type="InterPro" id="IPR036397">
    <property type="entry name" value="RNaseH_sf"/>
</dbReference>
<evidence type="ECO:0000256" key="13">
    <source>
        <dbReference type="ARBA" id="ARBA00022842"/>
    </source>
</evidence>
<dbReference type="EC" id="3.1.26.4" evidence="6 14"/>
<dbReference type="GO" id="GO:0000287">
    <property type="term" value="F:magnesium ion binding"/>
    <property type="evidence" value="ECO:0007669"/>
    <property type="project" value="UniProtKB-UniRule"/>
</dbReference>